<evidence type="ECO:0008006" key="4">
    <source>
        <dbReference type="Google" id="ProtNLM"/>
    </source>
</evidence>
<feature type="compositionally biased region" description="Low complexity" evidence="1">
    <location>
        <begin position="25"/>
        <end position="36"/>
    </location>
</feature>
<dbReference type="InterPro" id="IPR005585">
    <property type="entry name" value="DUF327"/>
</dbReference>
<dbReference type="Pfam" id="PF03885">
    <property type="entry name" value="DUF327"/>
    <property type="match status" value="1"/>
</dbReference>
<keyword evidence="3" id="KW-1185">Reference proteome</keyword>
<dbReference type="InterPro" id="IPR024042">
    <property type="entry name" value="TM1646-like_dom_sf"/>
</dbReference>
<feature type="region of interest" description="Disordered" evidence="1">
    <location>
        <begin position="1"/>
        <end position="37"/>
    </location>
</feature>
<dbReference type="EMBL" id="FUWV01000003">
    <property type="protein sequence ID" value="SJZ49328.1"/>
    <property type="molecule type" value="Genomic_DNA"/>
</dbReference>
<evidence type="ECO:0000256" key="1">
    <source>
        <dbReference type="SAM" id="MobiDB-lite"/>
    </source>
</evidence>
<dbReference type="Proteomes" id="UP000196365">
    <property type="component" value="Unassembled WGS sequence"/>
</dbReference>
<proteinExistence type="predicted"/>
<evidence type="ECO:0000313" key="3">
    <source>
        <dbReference type="Proteomes" id="UP000196365"/>
    </source>
</evidence>
<protein>
    <recommendedName>
        <fullName evidence="4">DUF327 domain-containing protein</fullName>
    </recommendedName>
</protein>
<accession>A0A1T4L3Z7</accession>
<dbReference type="RefSeq" id="WP_087678239.1">
    <property type="nucleotide sequence ID" value="NZ_FUWV01000003.1"/>
</dbReference>
<reference evidence="2 3" key="1">
    <citation type="submission" date="2017-02" db="EMBL/GenBank/DDBJ databases">
        <authorList>
            <person name="Peterson S.W."/>
        </authorList>
    </citation>
    <scope>NUCLEOTIDE SEQUENCE [LARGE SCALE GENOMIC DNA]</scope>
    <source>
        <strain evidence="2 3">DSM 15102</strain>
    </source>
</reference>
<dbReference type="AlphaFoldDB" id="A0A1T4L3Z7"/>
<evidence type="ECO:0000313" key="2">
    <source>
        <dbReference type="EMBL" id="SJZ49328.1"/>
    </source>
</evidence>
<feature type="compositionally biased region" description="Basic residues" evidence="1">
    <location>
        <begin position="11"/>
        <end position="21"/>
    </location>
</feature>
<organism evidence="2 3">
    <name type="scientific">Garciella nitratireducens DSM 15102</name>
    <dbReference type="NCBI Taxonomy" id="1121911"/>
    <lineage>
        <taxon>Bacteria</taxon>
        <taxon>Bacillati</taxon>
        <taxon>Bacillota</taxon>
        <taxon>Clostridia</taxon>
        <taxon>Eubacteriales</taxon>
        <taxon>Eubacteriaceae</taxon>
        <taxon>Garciella</taxon>
    </lineage>
</organism>
<feature type="compositionally biased region" description="Basic and acidic residues" evidence="1">
    <location>
        <begin position="1"/>
        <end position="10"/>
    </location>
</feature>
<name>A0A1T4L3Z7_9FIRM</name>
<dbReference type="OrthoDB" id="2081713at2"/>
<sequence length="142" mass="16672">MKISRNDPIKKRSFSPTKRKSPDKNFSSQFQFANNQQRKEHLKKLLSKIEKKGKQIIQSNSIKAVEEYKSLIHEYLSFFLYSGYKIQKIENSWKGMNPMTIVKVLDKELEQLSQFVLKEQQDTLAIINKIDTISGILLDTYQ</sequence>
<dbReference type="SUPFAM" id="SSF158397">
    <property type="entry name" value="TM1646-like"/>
    <property type="match status" value="1"/>
</dbReference>
<gene>
    <name evidence="2" type="ORF">SAMN02745973_00820</name>
</gene>
<dbReference type="Gene3D" id="1.20.120.490">
    <property type="entry name" value="Hypothetical protein TM1646-like domain"/>
    <property type="match status" value="1"/>
</dbReference>